<comment type="caution">
    <text evidence="1">The sequence shown here is derived from an EMBL/GenBank/DDBJ whole genome shotgun (WGS) entry which is preliminary data.</text>
</comment>
<proteinExistence type="predicted"/>
<evidence type="ECO:0000313" key="1">
    <source>
        <dbReference type="EMBL" id="KAK2170457.1"/>
    </source>
</evidence>
<dbReference type="AlphaFoldDB" id="A0AAD9KFQ5"/>
<evidence type="ECO:0000313" key="2">
    <source>
        <dbReference type="Proteomes" id="UP001209878"/>
    </source>
</evidence>
<gene>
    <name evidence="1" type="ORF">NP493_1154g00037</name>
</gene>
<sequence>MVLLKRCGDVVSSGAKEPECSGSEGSQVIAAGRNGLAWTAYASEKLGLEWEQYACPNLPFGRVLLSASPIPTPRNVHPSVVIFAARSFFPECRGRAETSGSGQTPNVIVTAQA</sequence>
<dbReference type="EMBL" id="JAODUO010001152">
    <property type="protein sequence ID" value="KAK2170457.1"/>
    <property type="molecule type" value="Genomic_DNA"/>
</dbReference>
<reference evidence="1" key="1">
    <citation type="journal article" date="2023" name="Mol. Biol. Evol.">
        <title>Third-Generation Sequencing Reveals the Adaptive Role of the Epigenome in Three Deep-Sea Polychaetes.</title>
        <authorList>
            <person name="Perez M."/>
            <person name="Aroh O."/>
            <person name="Sun Y."/>
            <person name="Lan Y."/>
            <person name="Juniper S.K."/>
            <person name="Young C.R."/>
            <person name="Angers B."/>
            <person name="Qian P.Y."/>
        </authorList>
    </citation>
    <scope>NUCLEOTIDE SEQUENCE</scope>
    <source>
        <strain evidence="1">R07B-5</strain>
    </source>
</reference>
<organism evidence="1 2">
    <name type="scientific">Ridgeia piscesae</name>
    <name type="common">Tubeworm</name>
    <dbReference type="NCBI Taxonomy" id="27915"/>
    <lineage>
        <taxon>Eukaryota</taxon>
        <taxon>Metazoa</taxon>
        <taxon>Spiralia</taxon>
        <taxon>Lophotrochozoa</taxon>
        <taxon>Annelida</taxon>
        <taxon>Polychaeta</taxon>
        <taxon>Sedentaria</taxon>
        <taxon>Canalipalpata</taxon>
        <taxon>Sabellida</taxon>
        <taxon>Siboglinidae</taxon>
        <taxon>Ridgeia</taxon>
    </lineage>
</organism>
<accession>A0AAD9KFQ5</accession>
<protein>
    <submittedName>
        <fullName evidence="1">Uncharacterized protein</fullName>
    </submittedName>
</protein>
<name>A0AAD9KFQ5_RIDPI</name>
<keyword evidence="2" id="KW-1185">Reference proteome</keyword>
<dbReference type="Proteomes" id="UP001209878">
    <property type="component" value="Unassembled WGS sequence"/>
</dbReference>